<keyword evidence="2" id="KW-1185">Reference proteome</keyword>
<comment type="caution">
    <text evidence="1">The sequence shown here is derived from an EMBL/GenBank/DDBJ whole genome shotgun (WGS) entry which is preliminary data.</text>
</comment>
<protein>
    <submittedName>
        <fullName evidence="1">Uncharacterized protein</fullName>
    </submittedName>
</protein>
<dbReference type="AlphaFoldDB" id="A0A8S9XXK0"/>
<sequence>MKLNSVEQDDKDWRIANVRILTPTNGHGCSPPSPIRRSWLPLGFPPPPSSHSPPKQTPSAHSSFAARLVLFVESSFAQKSLVFKTLPPSLSLPLPKFKF</sequence>
<evidence type="ECO:0000313" key="1">
    <source>
        <dbReference type="EMBL" id="KAF6213627.1"/>
    </source>
</evidence>
<proteinExistence type="predicted"/>
<dbReference type="Proteomes" id="UP000466442">
    <property type="component" value="Unassembled WGS sequence"/>
</dbReference>
<dbReference type="EMBL" id="WIXP02000003">
    <property type="protein sequence ID" value="KAF6213627.1"/>
    <property type="molecule type" value="Genomic_DNA"/>
</dbReference>
<reference evidence="1" key="1">
    <citation type="journal article" date="2021" name="Mol. Ecol. Resour.">
        <title>Apolygus lucorum genome provides insights into omnivorousness and mesophyll feeding.</title>
        <authorList>
            <person name="Liu Y."/>
            <person name="Liu H."/>
            <person name="Wang H."/>
            <person name="Huang T."/>
            <person name="Liu B."/>
            <person name="Yang B."/>
            <person name="Yin L."/>
            <person name="Li B."/>
            <person name="Zhang Y."/>
            <person name="Zhang S."/>
            <person name="Jiang F."/>
            <person name="Zhang X."/>
            <person name="Ren Y."/>
            <person name="Wang B."/>
            <person name="Wang S."/>
            <person name="Lu Y."/>
            <person name="Wu K."/>
            <person name="Fan W."/>
            <person name="Wang G."/>
        </authorList>
    </citation>
    <scope>NUCLEOTIDE SEQUENCE</scope>
    <source>
        <strain evidence="1">12Hb</strain>
    </source>
</reference>
<gene>
    <name evidence="1" type="ORF">GE061_011348</name>
</gene>
<name>A0A8S9XXK0_APOLU</name>
<accession>A0A8S9XXK0</accession>
<evidence type="ECO:0000313" key="2">
    <source>
        <dbReference type="Proteomes" id="UP000466442"/>
    </source>
</evidence>
<organism evidence="1 2">
    <name type="scientific">Apolygus lucorum</name>
    <name type="common">Small green plant bug</name>
    <name type="synonym">Lygocoris lucorum</name>
    <dbReference type="NCBI Taxonomy" id="248454"/>
    <lineage>
        <taxon>Eukaryota</taxon>
        <taxon>Metazoa</taxon>
        <taxon>Ecdysozoa</taxon>
        <taxon>Arthropoda</taxon>
        <taxon>Hexapoda</taxon>
        <taxon>Insecta</taxon>
        <taxon>Pterygota</taxon>
        <taxon>Neoptera</taxon>
        <taxon>Paraneoptera</taxon>
        <taxon>Hemiptera</taxon>
        <taxon>Heteroptera</taxon>
        <taxon>Panheteroptera</taxon>
        <taxon>Cimicomorpha</taxon>
        <taxon>Miridae</taxon>
        <taxon>Mirini</taxon>
        <taxon>Apolygus</taxon>
    </lineage>
</organism>